<dbReference type="GO" id="GO:0004553">
    <property type="term" value="F:hydrolase activity, hydrolyzing O-glycosyl compounds"/>
    <property type="evidence" value="ECO:0007669"/>
    <property type="project" value="InterPro"/>
</dbReference>
<dbReference type="InterPro" id="IPR011013">
    <property type="entry name" value="Gal_mutarotase_sf_dom"/>
</dbReference>
<dbReference type="Gene3D" id="2.60.40.1180">
    <property type="entry name" value="Golgi alpha-mannosidase II"/>
    <property type="match status" value="2"/>
</dbReference>
<evidence type="ECO:0000256" key="3">
    <source>
        <dbReference type="ARBA" id="ARBA00023295"/>
    </source>
</evidence>
<evidence type="ECO:0000256" key="1">
    <source>
        <dbReference type="ARBA" id="ARBA00007806"/>
    </source>
</evidence>
<dbReference type="Gene3D" id="2.60.40.1760">
    <property type="entry name" value="glycosyl hydrolase (family 31)"/>
    <property type="match status" value="1"/>
</dbReference>
<comment type="similarity">
    <text evidence="1 4">Belongs to the glycosyl hydrolase 31 family.</text>
</comment>
<dbReference type="Pfam" id="PF17137">
    <property type="entry name" value="DUF5110"/>
    <property type="match status" value="1"/>
</dbReference>
<dbReference type="CDD" id="cd06604">
    <property type="entry name" value="GH31_glucosidase_II_MalA"/>
    <property type="match status" value="1"/>
</dbReference>
<feature type="chain" id="PRO_5020210587" evidence="6">
    <location>
        <begin position="19"/>
        <end position="862"/>
    </location>
</feature>
<keyword evidence="3 4" id="KW-0326">Glycosidase</keyword>
<name>A0A4Q7YUR1_9BACT</name>
<dbReference type="InterPro" id="IPR013780">
    <property type="entry name" value="Glyco_hydro_b"/>
</dbReference>
<dbReference type="CDD" id="cd14752">
    <property type="entry name" value="GH31_N"/>
    <property type="match status" value="1"/>
</dbReference>
<dbReference type="PANTHER" id="PTHR22762">
    <property type="entry name" value="ALPHA-GLUCOSIDASE"/>
    <property type="match status" value="1"/>
</dbReference>
<evidence type="ECO:0000256" key="5">
    <source>
        <dbReference type="SAM" id="MobiDB-lite"/>
    </source>
</evidence>
<dbReference type="InterPro" id="IPR025887">
    <property type="entry name" value="Glyco_hydro_31_N_dom"/>
</dbReference>
<feature type="domain" description="DUF5110" evidence="9">
    <location>
        <begin position="746"/>
        <end position="821"/>
    </location>
</feature>
<dbReference type="Pfam" id="PF13802">
    <property type="entry name" value="Gal_mutarotas_2"/>
    <property type="match status" value="1"/>
</dbReference>
<dbReference type="Pfam" id="PF21365">
    <property type="entry name" value="Glyco_hydro_31_3rd"/>
    <property type="match status" value="1"/>
</dbReference>
<evidence type="ECO:0000313" key="11">
    <source>
        <dbReference type="EMBL" id="RZU41054.1"/>
    </source>
</evidence>
<dbReference type="InterPro" id="IPR030458">
    <property type="entry name" value="Glyco_hydro_31_AS"/>
</dbReference>
<dbReference type="AlphaFoldDB" id="A0A4Q7YUR1"/>
<evidence type="ECO:0000256" key="6">
    <source>
        <dbReference type="SAM" id="SignalP"/>
    </source>
</evidence>
<organism evidence="11 12">
    <name type="scientific">Edaphobacter modestus</name>
    <dbReference type="NCBI Taxonomy" id="388466"/>
    <lineage>
        <taxon>Bacteria</taxon>
        <taxon>Pseudomonadati</taxon>
        <taxon>Acidobacteriota</taxon>
        <taxon>Terriglobia</taxon>
        <taxon>Terriglobales</taxon>
        <taxon>Acidobacteriaceae</taxon>
        <taxon>Edaphobacter</taxon>
    </lineage>
</organism>
<evidence type="ECO:0000313" key="12">
    <source>
        <dbReference type="Proteomes" id="UP000292958"/>
    </source>
</evidence>
<dbReference type="PANTHER" id="PTHR22762:SF120">
    <property type="entry name" value="HETEROGLYCAN GLUCOSIDASE 1"/>
    <property type="match status" value="1"/>
</dbReference>
<dbReference type="PROSITE" id="PS00129">
    <property type="entry name" value="GLYCOSYL_HYDROL_F31_1"/>
    <property type="match status" value="1"/>
</dbReference>
<evidence type="ECO:0000256" key="4">
    <source>
        <dbReference type="RuleBase" id="RU361185"/>
    </source>
</evidence>
<dbReference type="GO" id="GO:0030246">
    <property type="term" value="F:carbohydrate binding"/>
    <property type="evidence" value="ECO:0007669"/>
    <property type="project" value="InterPro"/>
</dbReference>
<dbReference type="InterPro" id="IPR048395">
    <property type="entry name" value="Glyco_hydro_31_C"/>
</dbReference>
<feature type="signal peptide" evidence="6">
    <location>
        <begin position="1"/>
        <end position="18"/>
    </location>
</feature>
<dbReference type="OrthoDB" id="176168at2"/>
<keyword evidence="12" id="KW-1185">Reference proteome</keyword>
<evidence type="ECO:0000259" key="10">
    <source>
        <dbReference type="Pfam" id="PF21365"/>
    </source>
</evidence>
<gene>
    <name evidence="11" type="ORF">BDD14_2546</name>
</gene>
<feature type="domain" description="Glycoside hydrolase family 31 N-terminal" evidence="8">
    <location>
        <begin position="53"/>
        <end position="218"/>
    </location>
</feature>
<feature type="domain" description="Glycoside hydrolase family 31 TIM barrel" evidence="7">
    <location>
        <begin position="261"/>
        <end position="594"/>
    </location>
</feature>
<proteinExistence type="inferred from homology"/>
<dbReference type="Gene3D" id="3.20.20.80">
    <property type="entry name" value="Glycosidases"/>
    <property type="match status" value="1"/>
</dbReference>
<feature type="region of interest" description="Disordered" evidence="5">
    <location>
        <begin position="675"/>
        <end position="694"/>
    </location>
</feature>
<dbReference type="SUPFAM" id="SSF74650">
    <property type="entry name" value="Galactose mutarotase-like"/>
    <property type="match status" value="1"/>
</dbReference>
<dbReference type="Pfam" id="PF01055">
    <property type="entry name" value="Glyco_hydro_31_2nd"/>
    <property type="match status" value="1"/>
</dbReference>
<sequence>MFKALFCFALLAVGAGSAQQAATGDSTVLVLNRVEKTRPLPNGLSATISGVMVEITALRPDVIRVRVGRNKTLPEDASWAVLPEARRAASSVEADSSAEAVGFHTAALRVSLDRRSGMLRVTDTAGHLLQQDMRPVEFHGSSFRLYKTMQPDEHFFGLGDKTGPLDRRNQAFTDWNTDAFGFQESTDPIYKSIPFFISFNEGRAVGVLFDNTFRSSFDFGKEMANAYSFGAPDGPLDYYVFYGPTPRKVVETYAWLTGPSPLPPLWSLGFQQSRYSYYPESRLMAVADRLREDRIPADALYLDIDYQKENRPFTVDEVRFPHFSSMIEELAKKHFHVVVITDLHIANLPGSGYAPYDTGAAGDHFVKNADGSTYVAPVWPGPAVFPDFTQAQSRAWWGTLYDGFYKEGVAGFWNDMNEPAVFKTPTKTMPDTVQHRIDEPGFKPRTATHLEIHNVFGMQNTRGTYEGLLKLKPDQRPFVLTRASYAGGQRYAATWTGDNSSTWNHLRMTTPMLLNLGLSGFGMSGADVGGFAGTPQPDLLTKWLEMGTFQPIDRDHTAKGTGDQEPWVHGIVQEAIRRRYIEERYRLMPYLYTMAEEMSRTGMPIVRPLFLDFPNATPDGHPLDLDAGGEFLFGPDLLVAPSPYPDELDPYELKLPPGDWYDYWTGKLTARVTSTSTRDAEQPLAVTPADSQRTQAAKEMTAPPASEAHPLMITPSLETLPVYVRGGAILPVQPLVQSTEEKPEGPLTLRVYVPGPARTGTPDCHGSVYLDDGISFAFRTGQFLRMDSTCALVGNELHIRVGAHQGSFRPWWQSLRIEVYGWRTSVSIATADNQPVQQTSGGGDALAFTLPDPGTGVELVLK</sequence>
<keyword evidence="2 4" id="KW-0378">Hydrolase</keyword>
<dbReference type="EMBL" id="SHKW01000001">
    <property type="protein sequence ID" value="RZU41054.1"/>
    <property type="molecule type" value="Genomic_DNA"/>
</dbReference>
<evidence type="ECO:0000256" key="2">
    <source>
        <dbReference type="ARBA" id="ARBA00022801"/>
    </source>
</evidence>
<dbReference type="Proteomes" id="UP000292958">
    <property type="component" value="Unassembled WGS sequence"/>
</dbReference>
<accession>A0A4Q7YUR1</accession>
<evidence type="ECO:0000259" key="8">
    <source>
        <dbReference type="Pfam" id="PF13802"/>
    </source>
</evidence>
<dbReference type="SUPFAM" id="SSF51445">
    <property type="entry name" value="(Trans)glycosidases"/>
    <property type="match status" value="1"/>
</dbReference>
<dbReference type="InterPro" id="IPR000322">
    <property type="entry name" value="Glyco_hydro_31_TIM"/>
</dbReference>
<dbReference type="RefSeq" id="WP_130419033.1">
    <property type="nucleotide sequence ID" value="NZ_SHKW01000001.1"/>
</dbReference>
<evidence type="ECO:0000259" key="7">
    <source>
        <dbReference type="Pfam" id="PF01055"/>
    </source>
</evidence>
<dbReference type="GO" id="GO:0005975">
    <property type="term" value="P:carbohydrate metabolic process"/>
    <property type="evidence" value="ECO:0007669"/>
    <property type="project" value="InterPro"/>
</dbReference>
<keyword evidence="6" id="KW-0732">Signal</keyword>
<reference evidence="11 12" key="1">
    <citation type="submission" date="2019-02" db="EMBL/GenBank/DDBJ databases">
        <title>Genomic Encyclopedia of Archaeal and Bacterial Type Strains, Phase II (KMG-II): from individual species to whole genera.</title>
        <authorList>
            <person name="Goeker M."/>
        </authorList>
    </citation>
    <scope>NUCLEOTIDE SEQUENCE [LARGE SCALE GENOMIC DNA]</scope>
    <source>
        <strain evidence="11 12">DSM 18101</strain>
    </source>
</reference>
<dbReference type="InterPro" id="IPR017853">
    <property type="entry name" value="GH"/>
</dbReference>
<comment type="caution">
    <text evidence="11">The sequence shown here is derived from an EMBL/GenBank/DDBJ whole genome shotgun (WGS) entry which is preliminary data.</text>
</comment>
<dbReference type="SUPFAM" id="SSF51011">
    <property type="entry name" value="Glycosyl hydrolase domain"/>
    <property type="match status" value="1"/>
</dbReference>
<protein>
    <submittedName>
        <fullName evidence="11">Alpha-glucosidase</fullName>
    </submittedName>
</protein>
<feature type="domain" description="Glycosyl hydrolase family 31 C-terminal" evidence="10">
    <location>
        <begin position="602"/>
        <end position="730"/>
    </location>
</feature>
<evidence type="ECO:0000259" key="9">
    <source>
        <dbReference type="Pfam" id="PF17137"/>
    </source>
</evidence>
<dbReference type="InterPro" id="IPR033403">
    <property type="entry name" value="DUF5110"/>
</dbReference>